<dbReference type="EMBL" id="BAGZ01000024">
    <property type="protein sequence ID" value="GAB79418.1"/>
    <property type="molecule type" value="Genomic_DNA"/>
</dbReference>
<evidence type="ECO:0008006" key="3">
    <source>
        <dbReference type="Google" id="ProtNLM"/>
    </source>
</evidence>
<organism evidence="1 2">
    <name type="scientific">Austwickia chelonae NBRC 105200</name>
    <dbReference type="NCBI Taxonomy" id="1184607"/>
    <lineage>
        <taxon>Bacteria</taxon>
        <taxon>Bacillati</taxon>
        <taxon>Actinomycetota</taxon>
        <taxon>Actinomycetes</taxon>
        <taxon>Micrococcales</taxon>
        <taxon>Dermatophilaceae</taxon>
        <taxon>Austwickia</taxon>
    </lineage>
</organism>
<protein>
    <recommendedName>
        <fullName evidence="3">ESX secretion-associated protein EspG</fullName>
    </recommendedName>
</protein>
<reference evidence="1 2" key="1">
    <citation type="submission" date="2012-08" db="EMBL/GenBank/DDBJ databases">
        <title>Whole genome shotgun sequence of Austwickia chelonae NBRC 105200.</title>
        <authorList>
            <person name="Yoshida I."/>
            <person name="Hosoyama A."/>
            <person name="Tsuchikane K."/>
            <person name="Katsumata H."/>
            <person name="Ando Y."/>
            <person name="Ohji S."/>
            <person name="Hamada M."/>
            <person name="Tamura T."/>
            <person name="Yamazoe A."/>
            <person name="Yamazaki S."/>
            <person name="Fujita N."/>
        </authorList>
    </citation>
    <scope>NUCLEOTIDE SEQUENCE [LARGE SCALE GENOMIC DNA]</scope>
    <source>
        <strain evidence="1 2">NBRC 105200</strain>
    </source>
</reference>
<comment type="caution">
    <text evidence="1">The sequence shown here is derived from an EMBL/GenBank/DDBJ whole genome shotgun (WGS) entry which is preliminary data.</text>
</comment>
<gene>
    <name evidence="1" type="ORF">AUCHE_24_00730</name>
</gene>
<keyword evidence="2" id="KW-1185">Reference proteome</keyword>
<dbReference type="RefSeq" id="WP_006504176.1">
    <property type="nucleotide sequence ID" value="NZ_BAGZ01000024.1"/>
</dbReference>
<dbReference type="Proteomes" id="UP000008495">
    <property type="component" value="Unassembled WGS sequence"/>
</dbReference>
<accession>K6VAZ6</accession>
<proteinExistence type="predicted"/>
<name>K6VAZ6_9MICO</name>
<evidence type="ECO:0000313" key="2">
    <source>
        <dbReference type="Proteomes" id="UP000008495"/>
    </source>
</evidence>
<dbReference type="AlphaFoldDB" id="K6VAZ6"/>
<sequence>MSETLTREEFASFLWDNGVNLPFPLRLGPAGPVPVAPGRAFDAEVALRRRLWSPAMIRRLDGLLWVMRAPESVAFAYVVLGEEDVAESRRVTAGIVRGNDAVVVEESPECVRLSMVPWSQVTSAVAASVPQMLGVSLPRMFVPQEGILAMAQAAESGLSERARERASVAAGVPAGVEARLEDLVSRSVIRGFVGAGCTVGGEQMMSPVSGDFFAAPDGGFIGWGDDSGMTVEPVSTGVLARVLGVALSRL</sequence>
<evidence type="ECO:0000313" key="1">
    <source>
        <dbReference type="EMBL" id="GAB79418.1"/>
    </source>
</evidence>
<dbReference type="OrthoDB" id="9910796at2"/>
<dbReference type="STRING" id="100225.SAMN05421595_3039"/>